<comment type="caution">
    <text evidence="1">The sequence shown here is derived from an EMBL/GenBank/DDBJ whole genome shotgun (WGS) entry which is preliminary data.</text>
</comment>
<evidence type="ECO:0000313" key="2">
    <source>
        <dbReference type="Proteomes" id="UP000789342"/>
    </source>
</evidence>
<reference evidence="1" key="1">
    <citation type="submission" date="2021-06" db="EMBL/GenBank/DDBJ databases">
        <authorList>
            <person name="Kallberg Y."/>
            <person name="Tangrot J."/>
            <person name="Rosling A."/>
        </authorList>
    </citation>
    <scope>NUCLEOTIDE SEQUENCE</scope>
    <source>
        <strain evidence="1">CL551</strain>
    </source>
</reference>
<keyword evidence="2" id="KW-1185">Reference proteome</keyword>
<gene>
    <name evidence="1" type="ORF">AMORRO_LOCUS3844</name>
</gene>
<organism evidence="1 2">
    <name type="scientific">Acaulospora morrowiae</name>
    <dbReference type="NCBI Taxonomy" id="94023"/>
    <lineage>
        <taxon>Eukaryota</taxon>
        <taxon>Fungi</taxon>
        <taxon>Fungi incertae sedis</taxon>
        <taxon>Mucoromycota</taxon>
        <taxon>Glomeromycotina</taxon>
        <taxon>Glomeromycetes</taxon>
        <taxon>Diversisporales</taxon>
        <taxon>Acaulosporaceae</taxon>
        <taxon>Acaulospora</taxon>
    </lineage>
</organism>
<protein>
    <submittedName>
        <fullName evidence="1">18525_t:CDS:1</fullName>
    </submittedName>
</protein>
<sequence length="165" mass="19078">MKKEAIDSHETFLFNFDENSPEYINRNKDNELNNDSTSFNYESLISNSFETDSDSTINKSQDCEIEVYPFSWEKTEFEKAHSMINTNENNKPTWEDINEENSDMNLLSIPEIESIESMEGNTYLIENTFGQSLTSCVLLDMIDGHIQYCSNKTDRQRPLAQLVGT</sequence>
<dbReference type="EMBL" id="CAJVPV010001953">
    <property type="protein sequence ID" value="CAG8513443.1"/>
    <property type="molecule type" value="Genomic_DNA"/>
</dbReference>
<proteinExistence type="predicted"/>
<dbReference type="AlphaFoldDB" id="A0A9N9F737"/>
<name>A0A9N9F737_9GLOM</name>
<accession>A0A9N9F737</accession>
<dbReference type="Proteomes" id="UP000789342">
    <property type="component" value="Unassembled WGS sequence"/>
</dbReference>
<evidence type="ECO:0000313" key="1">
    <source>
        <dbReference type="EMBL" id="CAG8513443.1"/>
    </source>
</evidence>
<dbReference type="OrthoDB" id="2437814at2759"/>